<feature type="domain" description="Major facilitator superfamily (MFS) profile" evidence="9">
    <location>
        <begin position="31"/>
        <end position="410"/>
    </location>
</feature>
<dbReference type="PANTHER" id="PTHR43271">
    <property type="entry name" value="BLL2771 PROTEIN"/>
    <property type="match status" value="1"/>
</dbReference>
<protein>
    <submittedName>
        <fullName evidence="10">YNFM family putative membrane transporter</fullName>
    </submittedName>
</protein>
<dbReference type="InterPro" id="IPR036259">
    <property type="entry name" value="MFS_trans_sf"/>
</dbReference>
<feature type="transmembrane region" description="Helical" evidence="8">
    <location>
        <begin position="185"/>
        <end position="205"/>
    </location>
</feature>
<dbReference type="InterPro" id="IPR011701">
    <property type="entry name" value="MFS"/>
</dbReference>
<feature type="transmembrane region" description="Helical" evidence="8">
    <location>
        <begin position="31"/>
        <end position="48"/>
    </location>
</feature>
<sequence length="411" mass="43826">MVRTSSQKSLHAPEAYSGKRFLPGTAGFKRASLALFIASFLTFANLYLTQPLLPLFVDEFGISPAASSLSISLAIFSLGAALLFWGPVSDAVGRRQVMFWTMALAVVPALVAPFVESFNQLLVMRVAQGLLLAGLPSVAMAYLGEEFDIRALGLAMGLYISGNSIGGMSGRIISGILADAYSWRASFLVMGIVGVVGTVLFYYLLPPSTHFKPRPAGLHTAITSMWSHMKNTTLLKAYGIAFVCMFCFVGIFNYIAFRLSGPPYYLSTAAIGWLFLTYLAGTVSSTLSGRFIDVAGNRLAVVLGVLVALGGVFTLLLPSLWTIVAGLLIFCFGFFAAHAAASAWVNKHAVKAKASATGLYLVCYYTGGSFGSTGLGFLWHDHGWPGVTAGLVIALAVALLLGLSLREKQHR</sequence>
<evidence type="ECO:0000256" key="2">
    <source>
        <dbReference type="ARBA" id="ARBA00008335"/>
    </source>
</evidence>
<evidence type="ECO:0000256" key="5">
    <source>
        <dbReference type="ARBA" id="ARBA00022692"/>
    </source>
</evidence>
<keyword evidence="7 8" id="KW-0472">Membrane</keyword>
<evidence type="ECO:0000256" key="8">
    <source>
        <dbReference type="SAM" id="Phobius"/>
    </source>
</evidence>
<feature type="transmembrane region" description="Helical" evidence="8">
    <location>
        <begin position="121"/>
        <end position="144"/>
    </location>
</feature>
<dbReference type="Pfam" id="PF07690">
    <property type="entry name" value="MFS_1"/>
    <property type="match status" value="1"/>
</dbReference>
<dbReference type="Gene3D" id="1.20.1250.20">
    <property type="entry name" value="MFS general substrate transporter like domains"/>
    <property type="match status" value="1"/>
</dbReference>
<feature type="transmembrane region" description="Helical" evidence="8">
    <location>
        <begin position="357"/>
        <end position="378"/>
    </location>
</feature>
<evidence type="ECO:0000313" key="10">
    <source>
        <dbReference type="EMBL" id="TYO94760.1"/>
    </source>
</evidence>
<comment type="similarity">
    <text evidence="2">Belongs to the major facilitator superfamily.</text>
</comment>
<dbReference type="AlphaFoldDB" id="A0A5S4ZQ87"/>
<dbReference type="CDD" id="cd17324">
    <property type="entry name" value="MFS_NepI_like"/>
    <property type="match status" value="1"/>
</dbReference>
<evidence type="ECO:0000256" key="3">
    <source>
        <dbReference type="ARBA" id="ARBA00022448"/>
    </source>
</evidence>
<gene>
    <name evidence="10" type="ORF">LX24_02229</name>
</gene>
<feature type="transmembrane region" description="Helical" evidence="8">
    <location>
        <begin position="263"/>
        <end position="287"/>
    </location>
</feature>
<feature type="transmembrane region" description="Helical" evidence="8">
    <location>
        <begin position="235"/>
        <end position="257"/>
    </location>
</feature>
<feature type="transmembrane region" description="Helical" evidence="8">
    <location>
        <begin position="60"/>
        <end position="85"/>
    </location>
</feature>
<dbReference type="InterPro" id="IPR020846">
    <property type="entry name" value="MFS_dom"/>
</dbReference>
<proteinExistence type="inferred from homology"/>
<accession>A0A5S4ZQ87</accession>
<dbReference type="SUPFAM" id="SSF103473">
    <property type="entry name" value="MFS general substrate transporter"/>
    <property type="match status" value="1"/>
</dbReference>
<dbReference type="PANTHER" id="PTHR43271:SF1">
    <property type="entry name" value="INNER MEMBRANE TRANSPORT PROTEIN YNFM"/>
    <property type="match status" value="1"/>
</dbReference>
<dbReference type="PROSITE" id="PS50850">
    <property type="entry name" value="MFS"/>
    <property type="match status" value="1"/>
</dbReference>
<dbReference type="GO" id="GO:0005886">
    <property type="term" value="C:plasma membrane"/>
    <property type="evidence" value="ECO:0007669"/>
    <property type="project" value="UniProtKB-SubCell"/>
</dbReference>
<keyword evidence="3" id="KW-0813">Transport</keyword>
<keyword evidence="5 8" id="KW-0812">Transmembrane</keyword>
<evidence type="ECO:0000313" key="11">
    <source>
        <dbReference type="Proteomes" id="UP000323166"/>
    </source>
</evidence>
<keyword evidence="4" id="KW-1003">Cell membrane</keyword>
<dbReference type="GO" id="GO:0022857">
    <property type="term" value="F:transmembrane transporter activity"/>
    <property type="evidence" value="ECO:0007669"/>
    <property type="project" value="InterPro"/>
</dbReference>
<feature type="transmembrane region" description="Helical" evidence="8">
    <location>
        <begin position="323"/>
        <end position="345"/>
    </location>
</feature>
<dbReference type="Proteomes" id="UP000323166">
    <property type="component" value="Unassembled WGS sequence"/>
</dbReference>
<feature type="transmembrane region" description="Helical" evidence="8">
    <location>
        <begin position="299"/>
        <end position="317"/>
    </location>
</feature>
<feature type="transmembrane region" description="Helical" evidence="8">
    <location>
        <begin position="97"/>
        <end position="115"/>
    </location>
</feature>
<evidence type="ECO:0000256" key="7">
    <source>
        <dbReference type="ARBA" id="ARBA00023136"/>
    </source>
</evidence>
<dbReference type="RefSeq" id="WP_166512213.1">
    <property type="nucleotide sequence ID" value="NZ_VNHM01000012.1"/>
</dbReference>
<reference evidence="10 11" key="1">
    <citation type="submission" date="2019-07" db="EMBL/GenBank/DDBJ databases">
        <title>Genomic Encyclopedia of Type Strains, Phase I: the one thousand microbial genomes (KMG-I) project.</title>
        <authorList>
            <person name="Kyrpides N."/>
        </authorList>
    </citation>
    <scope>NUCLEOTIDE SEQUENCE [LARGE SCALE GENOMIC DNA]</scope>
    <source>
        <strain evidence="10 11">DSM 6562</strain>
    </source>
</reference>
<keyword evidence="6 8" id="KW-1133">Transmembrane helix</keyword>
<evidence type="ECO:0000256" key="4">
    <source>
        <dbReference type="ARBA" id="ARBA00022475"/>
    </source>
</evidence>
<comment type="caution">
    <text evidence="10">The sequence shown here is derived from an EMBL/GenBank/DDBJ whole genome shotgun (WGS) entry which is preliminary data.</text>
</comment>
<evidence type="ECO:0000256" key="6">
    <source>
        <dbReference type="ARBA" id="ARBA00022989"/>
    </source>
</evidence>
<feature type="transmembrane region" description="Helical" evidence="8">
    <location>
        <begin position="384"/>
        <end position="405"/>
    </location>
</feature>
<evidence type="ECO:0000259" key="9">
    <source>
        <dbReference type="PROSITE" id="PS50850"/>
    </source>
</evidence>
<comment type="subcellular location">
    <subcellularLocation>
        <location evidence="1">Cell membrane</location>
        <topology evidence="1">Multi-pass membrane protein</topology>
    </subcellularLocation>
</comment>
<evidence type="ECO:0000256" key="1">
    <source>
        <dbReference type="ARBA" id="ARBA00004651"/>
    </source>
</evidence>
<feature type="transmembrane region" description="Helical" evidence="8">
    <location>
        <begin position="151"/>
        <end position="173"/>
    </location>
</feature>
<keyword evidence="11" id="KW-1185">Reference proteome</keyword>
<organism evidence="10 11">
    <name type="scientific">Desulfallas thermosapovorans DSM 6562</name>
    <dbReference type="NCBI Taxonomy" id="1121431"/>
    <lineage>
        <taxon>Bacteria</taxon>
        <taxon>Bacillati</taxon>
        <taxon>Bacillota</taxon>
        <taxon>Clostridia</taxon>
        <taxon>Eubacteriales</taxon>
        <taxon>Desulfallaceae</taxon>
        <taxon>Desulfallas</taxon>
    </lineage>
</organism>
<name>A0A5S4ZQ87_9FIRM</name>
<dbReference type="EMBL" id="VNHM01000012">
    <property type="protein sequence ID" value="TYO94760.1"/>
    <property type="molecule type" value="Genomic_DNA"/>
</dbReference>